<accession>A0A3A4A8N4</accession>
<dbReference type="RefSeq" id="WP_119929807.1">
    <property type="nucleotide sequence ID" value="NZ_QZEY01000015.1"/>
</dbReference>
<protein>
    <submittedName>
        <fullName evidence="1">Uncharacterized protein</fullName>
    </submittedName>
</protein>
<dbReference type="AlphaFoldDB" id="A0A3A4A8N4"/>
<gene>
    <name evidence="1" type="ORF">D5H75_29290</name>
</gene>
<dbReference type="Proteomes" id="UP000265768">
    <property type="component" value="Unassembled WGS sequence"/>
</dbReference>
<name>A0A3A4A8N4_9ACTN</name>
<sequence length="63" mass="6593">MILVAALRDSRRGLRPPALGLVAAALLGVLATIPLPEIALDVPSEAAQPDPTMGSLFHRPLEI</sequence>
<proteinExistence type="predicted"/>
<organism evidence="1 2">
    <name type="scientific">Bailinhaonella thermotolerans</name>
    <dbReference type="NCBI Taxonomy" id="1070861"/>
    <lineage>
        <taxon>Bacteria</taxon>
        <taxon>Bacillati</taxon>
        <taxon>Actinomycetota</taxon>
        <taxon>Actinomycetes</taxon>
        <taxon>Streptosporangiales</taxon>
        <taxon>Streptosporangiaceae</taxon>
        <taxon>Bailinhaonella</taxon>
    </lineage>
</organism>
<keyword evidence="2" id="KW-1185">Reference proteome</keyword>
<evidence type="ECO:0000313" key="2">
    <source>
        <dbReference type="Proteomes" id="UP000265768"/>
    </source>
</evidence>
<dbReference type="EMBL" id="QZEY01000015">
    <property type="protein sequence ID" value="RJL24431.1"/>
    <property type="molecule type" value="Genomic_DNA"/>
</dbReference>
<evidence type="ECO:0000313" key="1">
    <source>
        <dbReference type="EMBL" id="RJL24431.1"/>
    </source>
</evidence>
<reference evidence="1 2" key="1">
    <citation type="submission" date="2018-09" db="EMBL/GenBank/DDBJ databases">
        <title>YIM 75507 draft genome.</title>
        <authorList>
            <person name="Tang S."/>
            <person name="Feng Y."/>
        </authorList>
    </citation>
    <scope>NUCLEOTIDE SEQUENCE [LARGE SCALE GENOMIC DNA]</scope>
    <source>
        <strain evidence="1 2">YIM 75507</strain>
    </source>
</reference>
<comment type="caution">
    <text evidence="1">The sequence shown here is derived from an EMBL/GenBank/DDBJ whole genome shotgun (WGS) entry which is preliminary data.</text>
</comment>